<feature type="domain" description="L,D-TPase catalytic" evidence="8">
    <location>
        <begin position="16"/>
        <end position="125"/>
    </location>
</feature>
<gene>
    <name evidence="9" type="ORF">E2493_01755</name>
</gene>
<evidence type="ECO:0000256" key="2">
    <source>
        <dbReference type="ARBA" id="ARBA00005992"/>
    </source>
</evidence>
<dbReference type="CDD" id="cd16913">
    <property type="entry name" value="YkuD_like"/>
    <property type="match status" value="1"/>
</dbReference>
<keyword evidence="4 7" id="KW-0133">Cell shape</keyword>
<dbReference type="OrthoDB" id="463216at2"/>
<evidence type="ECO:0000259" key="8">
    <source>
        <dbReference type="PROSITE" id="PS52029"/>
    </source>
</evidence>
<keyword evidence="5 7" id="KW-0573">Peptidoglycan synthesis</keyword>
<evidence type="ECO:0000313" key="10">
    <source>
        <dbReference type="Proteomes" id="UP000298213"/>
    </source>
</evidence>
<dbReference type="InterPro" id="IPR005490">
    <property type="entry name" value="LD_TPept_cat_dom"/>
</dbReference>
<dbReference type="UniPathway" id="UPA00219"/>
<comment type="caution">
    <text evidence="9">The sequence shown here is derived from an EMBL/GenBank/DDBJ whole genome shotgun (WGS) entry which is preliminary data.</text>
</comment>
<dbReference type="InterPro" id="IPR050979">
    <property type="entry name" value="LD-transpeptidase"/>
</dbReference>
<dbReference type="GO" id="GO:0071555">
    <property type="term" value="P:cell wall organization"/>
    <property type="evidence" value="ECO:0007669"/>
    <property type="project" value="UniProtKB-UniRule"/>
</dbReference>
<evidence type="ECO:0000256" key="4">
    <source>
        <dbReference type="ARBA" id="ARBA00022960"/>
    </source>
</evidence>
<dbReference type="Pfam" id="PF03734">
    <property type="entry name" value="YkuD"/>
    <property type="match status" value="1"/>
</dbReference>
<dbReference type="GO" id="GO:0005576">
    <property type="term" value="C:extracellular region"/>
    <property type="evidence" value="ECO:0007669"/>
    <property type="project" value="TreeGrafter"/>
</dbReference>
<dbReference type="Gene3D" id="2.40.440.10">
    <property type="entry name" value="L,D-transpeptidase catalytic domain-like"/>
    <property type="match status" value="1"/>
</dbReference>
<dbReference type="PROSITE" id="PS52029">
    <property type="entry name" value="LD_TPASE"/>
    <property type="match status" value="1"/>
</dbReference>
<evidence type="ECO:0000256" key="3">
    <source>
        <dbReference type="ARBA" id="ARBA00022679"/>
    </source>
</evidence>
<sequence length="139" mass="15065">MAPPPAAPAPRPQSSVRIVVSLPQQKLYVFKAGELVASSTVSTGRKGYATPVGRFPILQKKVKHRSTTYDNAPMPYMQRLTWSGVALHAGHVTGRPASHGCIRLPHSFARKLYGMTNFGTTVTITRERPSSPGEALKLS</sequence>
<feature type="active site" description="Proton donor/acceptor" evidence="7">
    <location>
        <position position="88"/>
    </location>
</feature>
<dbReference type="GO" id="GO:0071972">
    <property type="term" value="F:peptidoglycan L,D-transpeptidase activity"/>
    <property type="evidence" value="ECO:0007669"/>
    <property type="project" value="TreeGrafter"/>
</dbReference>
<dbReference type="SUPFAM" id="SSF141523">
    <property type="entry name" value="L,D-transpeptidase catalytic domain-like"/>
    <property type="match status" value="1"/>
</dbReference>
<dbReference type="PANTHER" id="PTHR30582">
    <property type="entry name" value="L,D-TRANSPEPTIDASE"/>
    <property type="match status" value="1"/>
</dbReference>
<comment type="similarity">
    <text evidence="2">Belongs to the YkuD family.</text>
</comment>
<comment type="pathway">
    <text evidence="1 7">Cell wall biogenesis; peptidoglycan biosynthesis.</text>
</comment>
<keyword evidence="3" id="KW-0808">Transferase</keyword>
<evidence type="ECO:0000256" key="5">
    <source>
        <dbReference type="ARBA" id="ARBA00022984"/>
    </source>
</evidence>
<dbReference type="GO" id="GO:0018104">
    <property type="term" value="P:peptidoglycan-protein cross-linking"/>
    <property type="evidence" value="ECO:0007669"/>
    <property type="project" value="TreeGrafter"/>
</dbReference>
<proteinExistence type="inferred from homology"/>
<dbReference type="GO" id="GO:0016740">
    <property type="term" value="F:transferase activity"/>
    <property type="evidence" value="ECO:0007669"/>
    <property type="project" value="UniProtKB-KW"/>
</dbReference>
<evidence type="ECO:0000256" key="6">
    <source>
        <dbReference type="ARBA" id="ARBA00023316"/>
    </source>
</evidence>
<organism evidence="9 10">
    <name type="scientific">Sphingomonas parva</name>
    <dbReference type="NCBI Taxonomy" id="2555898"/>
    <lineage>
        <taxon>Bacteria</taxon>
        <taxon>Pseudomonadati</taxon>
        <taxon>Pseudomonadota</taxon>
        <taxon>Alphaproteobacteria</taxon>
        <taxon>Sphingomonadales</taxon>
        <taxon>Sphingomonadaceae</taxon>
        <taxon>Sphingomonas</taxon>
    </lineage>
</organism>
<keyword evidence="10" id="KW-1185">Reference proteome</keyword>
<feature type="active site" description="Nucleophile" evidence="7">
    <location>
        <position position="101"/>
    </location>
</feature>
<protein>
    <recommendedName>
        <fullName evidence="8">L,D-TPase catalytic domain-containing protein</fullName>
    </recommendedName>
</protein>
<dbReference type="NCBIfam" id="NF004785">
    <property type="entry name" value="PRK06132.1-2"/>
    <property type="match status" value="1"/>
</dbReference>
<dbReference type="InterPro" id="IPR038063">
    <property type="entry name" value="Transpep_catalytic_dom"/>
</dbReference>
<evidence type="ECO:0000313" key="9">
    <source>
        <dbReference type="EMBL" id="TFI60129.1"/>
    </source>
</evidence>
<dbReference type="EMBL" id="SPDV01000002">
    <property type="protein sequence ID" value="TFI60129.1"/>
    <property type="molecule type" value="Genomic_DNA"/>
</dbReference>
<dbReference type="GO" id="GO:0008360">
    <property type="term" value="P:regulation of cell shape"/>
    <property type="evidence" value="ECO:0007669"/>
    <property type="project" value="UniProtKB-UniRule"/>
</dbReference>
<evidence type="ECO:0000256" key="7">
    <source>
        <dbReference type="PROSITE-ProRule" id="PRU01373"/>
    </source>
</evidence>
<evidence type="ECO:0000256" key="1">
    <source>
        <dbReference type="ARBA" id="ARBA00004752"/>
    </source>
</evidence>
<keyword evidence="6 7" id="KW-0961">Cell wall biogenesis/degradation</keyword>
<dbReference type="PANTHER" id="PTHR30582:SF2">
    <property type="entry name" value="L,D-TRANSPEPTIDASE YCIB-RELATED"/>
    <property type="match status" value="1"/>
</dbReference>
<dbReference type="AlphaFoldDB" id="A0A4Y8ZYQ5"/>
<accession>A0A4Y8ZYQ5</accession>
<dbReference type="Proteomes" id="UP000298213">
    <property type="component" value="Unassembled WGS sequence"/>
</dbReference>
<reference evidence="9 10" key="1">
    <citation type="submission" date="2019-03" db="EMBL/GenBank/DDBJ databases">
        <title>Genome sequence of Sphingomonas sp. 17J27-24.</title>
        <authorList>
            <person name="Kim M."/>
            <person name="Maeng S."/>
            <person name="Sathiyaraj S."/>
        </authorList>
    </citation>
    <scope>NUCLEOTIDE SEQUENCE [LARGE SCALE GENOMIC DNA]</scope>
    <source>
        <strain evidence="9 10">17J27-24</strain>
    </source>
</reference>
<name>A0A4Y8ZYQ5_9SPHN</name>